<proteinExistence type="predicted"/>
<accession>A0A6J7RJ76</accession>
<feature type="transmembrane region" description="Helical" evidence="1">
    <location>
        <begin position="21"/>
        <end position="40"/>
    </location>
</feature>
<gene>
    <name evidence="3" type="ORF">UFOPK4098_01329</name>
</gene>
<dbReference type="GO" id="GO:0022857">
    <property type="term" value="F:transmembrane transporter activity"/>
    <property type="evidence" value="ECO:0007669"/>
    <property type="project" value="InterPro"/>
</dbReference>
<feature type="transmembrane region" description="Helical" evidence="1">
    <location>
        <begin position="299"/>
        <end position="317"/>
    </location>
</feature>
<feature type="domain" description="Major facilitator superfamily (MFS) profile" evidence="2">
    <location>
        <begin position="14"/>
        <end position="408"/>
    </location>
</feature>
<dbReference type="EMBL" id="CAFBPN010000099">
    <property type="protein sequence ID" value="CAB5028520.1"/>
    <property type="molecule type" value="Genomic_DNA"/>
</dbReference>
<dbReference type="InterPro" id="IPR011701">
    <property type="entry name" value="MFS"/>
</dbReference>
<evidence type="ECO:0000256" key="1">
    <source>
        <dbReference type="SAM" id="Phobius"/>
    </source>
</evidence>
<keyword evidence="1" id="KW-0812">Transmembrane</keyword>
<keyword evidence="1" id="KW-1133">Transmembrane helix</keyword>
<dbReference type="PROSITE" id="PS50850">
    <property type="entry name" value="MFS"/>
    <property type="match status" value="1"/>
</dbReference>
<reference evidence="3" key="1">
    <citation type="submission" date="2020-05" db="EMBL/GenBank/DDBJ databases">
        <authorList>
            <person name="Chiriac C."/>
            <person name="Salcher M."/>
            <person name="Ghai R."/>
            <person name="Kavagutti S V."/>
        </authorList>
    </citation>
    <scope>NUCLEOTIDE SEQUENCE</scope>
</reference>
<sequence length="419" mass="44241">MYSSNDLIAIQKKTLRTLVSGQVIAAASLASAVTVGAYVIQNILGADTAWSGIASATVTIGTAFMAQMLSLVMMRKGRRVGLQSGYLAAFVGGVIAGVGAEKSHLVIFLVGLFLFGNGQASNLLSRYAATDLADVKTRASAMSRILFASTFGAVFGPILVVPAERVGESVFGWHKYTGPWIFSACFFVFAAINVMVRLRPDPLEVSGGLKSQDVAGVQPPKFRIAMQTIIQSPSAKIAIFAMVVSQVTMVAVMTMTPVHLKAHGHESVSPFVISLHIAGMYAFSPWVGKYCDRKGRYSAIAVGSILLILATVFAALAGESALLLFPALWLLGVGWSFGLIGGSNLLVDSVPLESRVQVQGTADFLMSLCGGIAGFSSGFIRRAVGFHMLSNIACLLAFVMFLVVQKAQRNRAASSVSAL</sequence>
<feature type="transmembrane region" description="Helical" evidence="1">
    <location>
        <begin position="80"/>
        <end position="99"/>
    </location>
</feature>
<dbReference type="PANTHER" id="PTHR23534:SF1">
    <property type="entry name" value="MAJOR FACILITATOR SUPERFAMILY PROTEIN"/>
    <property type="match status" value="1"/>
</dbReference>
<feature type="transmembrane region" description="Helical" evidence="1">
    <location>
        <begin position="145"/>
        <end position="163"/>
    </location>
</feature>
<evidence type="ECO:0000313" key="3">
    <source>
        <dbReference type="EMBL" id="CAB5028520.1"/>
    </source>
</evidence>
<evidence type="ECO:0000259" key="2">
    <source>
        <dbReference type="PROSITE" id="PS50850"/>
    </source>
</evidence>
<feature type="transmembrane region" description="Helical" evidence="1">
    <location>
        <begin position="358"/>
        <end position="380"/>
    </location>
</feature>
<dbReference type="InterPro" id="IPR020846">
    <property type="entry name" value="MFS_dom"/>
</dbReference>
<feature type="transmembrane region" description="Helical" evidence="1">
    <location>
        <begin position="268"/>
        <end position="287"/>
    </location>
</feature>
<dbReference type="SUPFAM" id="SSF103473">
    <property type="entry name" value="MFS general substrate transporter"/>
    <property type="match status" value="1"/>
</dbReference>
<feature type="transmembrane region" description="Helical" evidence="1">
    <location>
        <begin position="178"/>
        <end position="196"/>
    </location>
</feature>
<protein>
    <submittedName>
        <fullName evidence="3">Unannotated protein</fullName>
    </submittedName>
</protein>
<keyword evidence="1" id="KW-0472">Membrane</keyword>
<dbReference type="InterPro" id="IPR036259">
    <property type="entry name" value="MFS_trans_sf"/>
</dbReference>
<feature type="transmembrane region" description="Helical" evidence="1">
    <location>
        <begin position="105"/>
        <end position="124"/>
    </location>
</feature>
<name>A0A6J7RJ76_9ZZZZ</name>
<dbReference type="Pfam" id="PF07690">
    <property type="entry name" value="MFS_1"/>
    <property type="match status" value="1"/>
</dbReference>
<dbReference type="PANTHER" id="PTHR23534">
    <property type="entry name" value="MFS PERMEASE"/>
    <property type="match status" value="1"/>
</dbReference>
<dbReference type="AlphaFoldDB" id="A0A6J7RJ76"/>
<feature type="transmembrane region" description="Helical" evidence="1">
    <location>
        <begin position="386"/>
        <end position="404"/>
    </location>
</feature>
<feature type="transmembrane region" description="Helical" evidence="1">
    <location>
        <begin position="323"/>
        <end position="346"/>
    </location>
</feature>
<organism evidence="3">
    <name type="scientific">freshwater metagenome</name>
    <dbReference type="NCBI Taxonomy" id="449393"/>
    <lineage>
        <taxon>unclassified sequences</taxon>
        <taxon>metagenomes</taxon>
        <taxon>ecological metagenomes</taxon>
    </lineage>
</organism>
<feature type="transmembrane region" description="Helical" evidence="1">
    <location>
        <begin position="237"/>
        <end position="256"/>
    </location>
</feature>
<dbReference type="Gene3D" id="1.20.1250.20">
    <property type="entry name" value="MFS general substrate transporter like domains"/>
    <property type="match status" value="1"/>
</dbReference>
<feature type="transmembrane region" description="Helical" evidence="1">
    <location>
        <begin position="52"/>
        <end position="73"/>
    </location>
</feature>